<dbReference type="Proteomes" id="UP000887568">
    <property type="component" value="Unplaced"/>
</dbReference>
<dbReference type="AlphaFoldDB" id="A0A914AL28"/>
<accession>A0A914AL28</accession>
<dbReference type="GeneID" id="119734887"/>
<sequence>MVGSLYGTSVDHDRDIEHTIGELNRRIAGLQVQRSHAYVPPVFWAKDRGVYESNIRINTYGKPWIAGFRQVGVFDNNAFATAWVTICLLEAGQYGKGAPVPGDEPMKLALELINSHHDKNSPPGNGAVNFWPQTLNHSSGLWVSQPTNIISIISLLDDALPWDLIEKVCSILGHSSEVCELLKFLQGARQELFPAFKIPADFDDTFVNIGLGSLLKQLSKRYPALYQLWESNNTNTGSAFELLKTYAYRPLSDDLANVIDPRTYYYAHRFLEKANDEGKPVSLVTTWMVYENTTSFIAWVIESGTMTSRPDLALTYYPSRYNFYWFVARTRFLIANRIARGDLPAFPSLRLVYEQLNEVLQSRVTTDILAEAKTEGGKWAYFDDFLGGADETWEGKPKNSADDRLFTTSMAVNALIATWTTQDKATGQLTWAKDTPVDVIRVVDQAVSWLAEFILSDDYKPLNAFFSGSVKGTSTMPFYYPMNFLEYVNGTKIPLNDTHIDLDSSVVLAMSGVVPQEQYKKMVQEPHFGHQTPTEFPGYSNSVFPFWSSAAYTYASTLLTLSQFLNLAT</sequence>
<protein>
    <submittedName>
        <fullName evidence="1">Uncharacterized protein</fullName>
    </submittedName>
</protein>
<dbReference type="OMA" id="WIRETHA"/>
<evidence type="ECO:0000313" key="2">
    <source>
        <dbReference type="Proteomes" id="UP000887568"/>
    </source>
</evidence>
<dbReference type="RefSeq" id="XP_038064437.1">
    <property type="nucleotide sequence ID" value="XM_038208509.1"/>
</dbReference>
<dbReference type="EnsemblMetazoa" id="XM_038208509.1">
    <property type="protein sequence ID" value="XP_038064437.1"/>
    <property type="gene ID" value="LOC119734887"/>
</dbReference>
<evidence type="ECO:0000313" key="1">
    <source>
        <dbReference type="EnsemblMetazoa" id="XP_038064437.1"/>
    </source>
</evidence>
<dbReference type="OrthoDB" id="10025474at2759"/>
<keyword evidence="2" id="KW-1185">Reference proteome</keyword>
<proteinExistence type="predicted"/>
<organism evidence="1 2">
    <name type="scientific">Patiria miniata</name>
    <name type="common">Bat star</name>
    <name type="synonym">Asterina miniata</name>
    <dbReference type="NCBI Taxonomy" id="46514"/>
    <lineage>
        <taxon>Eukaryota</taxon>
        <taxon>Metazoa</taxon>
        <taxon>Echinodermata</taxon>
        <taxon>Eleutherozoa</taxon>
        <taxon>Asterozoa</taxon>
        <taxon>Asteroidea</taxon>
        <taxon>Valvatacea</taxon>
        <taxon>Valvatida</taxon>
        <taxon>Asterinidae</taxon>
        <taxon>Patiria</taxon>
    </lineage>
</organism>
<name>A0A914AL28_PATMI</name>
<reference evidence="1" key="1">
    <citation type="submission" date="2022-11" db="UniProtKB">
        <authorList>
            <consortium name="EnsemblMetazoa"/>
        </authorList>
    </citation>
    <scope>IDENTIFICATION</scope>
</reference>